<dbReference type="SUPFAM" id="SSF160240">
    <property type="entry name" value="Cation efflux protein cytoplasmic domain-like"/>
    <property type="match status" value="1"/>
</dbReference>
<dbReference type="InterPro" id="IPR036837">
    <property type="entry name" value="Cation_efflux_CTD_sf"/>
</dbReference>
<feature type="transmembrane region" description="Helical" evidence="7">
    <location>
        <begin position="95"/>
        <end position="112"/>
    </location>
</feature>
<dbReference type="Proteomes" id="UP000196053">
    <property type="component" value="Chromosome I"/>
</dbReference>
<feature type="transmembrane region" description="Helical" evidence="7">
    <location>
        <begin position="172"/>
        <end position="191"/>
    </location>
</feature>
<evidence type="ECO:0000256" key="4">
    <source>
        <dbReference type="ARBA" id="ARBA00022692"/>
    </source>
</evidence>
<dbReference type="Gene3D" id="3.30.70.1350">
    <property type="entry name" value="Cation efflux protein, cytoplasmic domain"/>
    <property type="match status" value="1"/>
</dbReference>
<dbReference type="SUPFAM" id="SSF161111">
    <property type="entry name" value="Cation efflux protein transmembrane domain-like"/>
    <property type="match status" value="1"/>
</dbReference>
<gene>
    <name evidence="10" type="ORF">SD1D_2095</name>
</gene>
<dbReference type="InterPro" id="IPR058533">
    <property type="entry name" value="Cation_efflux_TM"/>
</dbReference>
<evidence type="ECO:0000256" key="1">
    <source>
        <dbReference type="ARBA" id="ARBA00004141"/>
    </source>
</evidence>
<comment type="subcellular location">
    <subcellularLocation>
        <location evidence="1">Membrane</location>
        <topology evidence="1">Multi-pass membrane protein</topology>
    </subcellularLocation>
</comment>
<evidence type="ECO:0000313" key="10">
    <source>
        <dbReference type="EMBL" id="CUH93630.1"/>
    </source>
</evidence>
<dbReference type="PANTHER" id="PTHR43840">
    <property type="entry name" value="MITOCHONDRIAL METAL TRANSPORTER 1-RELATED"/>
    <property type="match status" value="1"/>
</dbReference>
<dbReference type="NCBIfam" id="TIGR01297">
    <property type="entry name" value="CDF"/>
    <property type="match status" value="1"/>
</dbReference>
<keyword evidence="3" id="KW-0813">Transport</keyword>
<feature type="transmembrane region" description="Helical" evidence="7">
    <location>
        <begin position="27"/>
        <end position="51"/>
    </location>
</feature>
<dbReference type="InterPro" id="IPR050291">
    <property type="entry name" value="CDF_Transporter"/>
</dbReference>
<dbReference type="GO" id="GO:0008324">
    <property type="term" value="F:monoatomic cation transmembrane transporter activity"/>
    <property type="evidence" value="ECO:0007669"/>
    <property type="project" value="InterPro"/>
</dbReference>
<evidence type="ECO:0000256" key="2">
    <source>
        <dbReference type="ARBA" id="ARBA00008114"/>
    </source>
</evidence>
<keyword evidence="11" id="KW-1185">Reference proteome</keyword>
<evidence type="ECO:0000256" key="3">
    <source>
        <dbReference type="ARBA" id="ARBA00022448"/>
    </source>
</evidence>
<dbReference type="AlphaFoldDB" id="A0A0K8J7V0"/>
<feature type="domain" description="Cation efflux protein transmembrane" evidence="8">
    <location>
        <begin position="31"/>
        <end position="223"/>
    </location>
</feature>
<proteinExistence type="inferred from homology"/>
<keyword evidence="4 7" id="KW-0812">Transmembrane</keyword>
<dbReference type="InterPro" id="IPR027469">
    <property type="entry name" value="Cation_efflux_TMD_sf"/>
</dbReference>
<dbReference type="GO" id="GO:0016020">
    <property type="term" value="C:membrane"/>
    <property type="evidence" value="ECO:0007669"/>
    <property type="project" value="UniProtKB-SubCell"/>
</dbReference>
<keyword evidence="5 7" id="KW-1133">Transmembrane helix</keyword>
<protein>
    <submittedName>
        <fullName evidence="10">Putative membrane protein</fullName>
    </submittedName>
</protein>
<dbReference type="RefSeq" id="WP_058258863.1">
    <property type="nucleotide sequence ID" value="NZ_LN879430.1"/>
</dbReference>
<comment type="similarity">
    <text evidence="2">Belongs to the cation diffusion facilitator (CDF) transporter (TC 2.A.4) family.</text>
</comment>
<dbReference type="KEGG" id="hsd:SD1D_2095"/>
<sequence length="392" mass="43510">MTELLVRLFVKNKENIQDQGVRTSYGILSSVVGIICNLILFVVKIIVGFLINSVSVMADAFNNLSDAASSVISFIGVKLAGKPADKEHPFGHGRIEYVAALAVSFIILQVGLTLLKNSFLKVLNPESVKFNFVLIGILCLSIFIKLWLMLFNKKLGKRIKSSVMLATAADSMGDVMVTSATVVSAIIAGLTGWQIDGYMGLIVSIFVIIAGIKIAKDTLEPLLGQAVDREVYKSITNLVESYPGIVGTHDLIIHSYGPNHRMATIHVEVPCDINFEQAHETIDQIERDVLEKMDIFLVIHMDPIEVNDVTVLEKKKLVKDIIGRLDDKATIHDFRVVNTEYQINLIFDLVVSFSYTPDKEQKLLTKIIEEVRKCDARLNCVITVENSYVAEE</sequence>
<dbReference type="Gene3D" id="1.20.1510.10">
    <property type="entry name" value="Cation efflux protein transmembrane domain"/>
    <property type="match status" value="1"/>
</dbReference>
<evidence type="ECO:0000256" key="6">
    <source>
        <dbReference type="ARBA" id="ARBA00023136"/>
    </source>
</evidence>
<dbReference type="EMBL" id="LN879430">
    <property type="protein sequence ID" value="CUH93630.1"/>
    <property type="molecule type" value="Genomic_DNA"/>
</dbReference>
<feature type="transmembrane region" description="Helical" evidence="7">
    <location>
        <begin position="132"/>
        <end position="151"/>
    </location>
</feature>
<evidence type="ECO:0000313" key="11">
    <source>
        <dbReference type="Proteomes" id="UP000196053"/>
    </source>
</evidence>
<feature type="transmembrane region" description="Helical" evidence="7">
    <location>
        <begin position="197"/>
        <end position="215"/>
    </location>
</feature>
<evidence type="ECO:0000256" key="7">
    <source>
        <dbReference type="SAM" id="Phobius"/>
    </source>
</evidence>
<dbReference type="PANTHER" id="PTHR43840:SF50">
    <property type="entry name" value="MANGANESE EFFLUX SYSTEM PROTEIN MNES"/>
    <property type="match status" value="1"/>
</dbReference>
<dbReference type="FunFam" id="1.20.1510.10:FF:000006">
    <property type="entry name" value="Divalent cation efflux transporter"/>
    <property type="match status" value="1"/>
</dbReference>
<evidence type="ECO:0000259" key="8">
    <source>
        <dbReference type="Pfam" id="PF01545"/>
    </source>
</evidence>
<dbReference type="InterPro" id="IPR027470">
    <property type="entry name" value="Cation_efflux_CTD"/>
</dbReference>
<dbReference type="InterPro" id="IPR002524">
    <property type="entry name" value="Cation_efflux"/>
</dbReference>
<feature type="domain" description="Cation efflux protein cytoplasmic" evidence="9">
    <location>
        <begin position="228"/>
        <end position="303"/>
    </location>
</feature>
<dbReference type="Pfam" id="PF01545">
    <property type="entry name" value="Cation_efflux"/>
    <property type="match status" value="1"/>
</dbReference>
<keyword evidence="6 7" id="KW-0472">Membrane</keyword>
<dbReference type="Pfam" id="PF16916">
    <property type="entry name" value="ZT_dimer"/>
    <property type="match status" value="1"/>
</dbReference>
<name>A0A0K8J7V0_9FIRM</name>
<evidence type="ECO:0000259" key="9">
    <source>
        <dbReference type="Pfam" id="PF16916"/>
    </source>
</evidence>
<organism evidence="10 11">
    <name type="scientific">Herbinix luporum</name>
    <dbReference type="NCBI Taxonomy" id="1679721"/>
    <lineage>
        <taxon>Bacteria</taxon>
        <taxon>Bacillati</taxon>
        <taxon>Bacillota</taxon>
        <taxon>Clostridia</taxon>
        <taxon>Lachnospirales</taxon>
        <taxon>Lachnospiraceae</taxon>
        <taxon>Herbinix</taxon>
    </lineage>
</organism>
<reference evidence="11" key="1">
    <citation type="submission" date="2015-09" db="EMBL/GenBank/DDBJ databases">
        <authorList>
            <person name="Wibberg D."/>
        </authorList>
    </citation>
    <scope>NUCLEOTIDE SEQUENCE [LARGE SCALE GENOMIC DNA]</scope>
    <source>
        <strain evidence="11">SD1D</strain>
    </source>
</reference>
<dbReference type="OrthoDB" id="9806522at2"/>
<evidence type="ECO:0000256" key="5">
    <source>
        <dbReference type="ARBA" id="ARBA00022989"/>
    </source>
</evidence>
<accession>A0A0K8J7V0</accession>